<feature type="region of interest" description="Disordered" evidence="2">
    <location>
        <begin position="965"/>
        <end position="996"/>
    </location>
</feature>
<feature type="compositionally biased region" description="Polar residues" evidence="2">
    <location>
        <begin position="920"/>
        <end position="934"/>
    </location>
</feature>
<dbReference type="Ensembl" id="ENSNVIT00000025464.1">
    <property type="protein sequence ID" value="ENSNVIP00000021858.1"/>
    <property type="gene ID" value="ENSNVIG00000017055.1"/>
</dbReference>
<dbReference type="GO" id="GO:0034451">
    <property type="term" value="C:centriolar satellite"/>
    <property type="evidence" value="ECO:0007669"/>
    <property type="project" value="TreeGrafter"/>
</dbReference>
<name>A0A8C7BFU8_NEOVI</name>
<reference evidence="3" key="1">
    <citation type="submission" date="2025-08" db="UniProtKB">
        <authorList>
            <consortium name="Ensembl"/>
        </authorList>
    </citation>
    <scope>IDENTIFICATION</scope>
</reference>
<feature type="coiled-coil region" evidence="1">
    <location>
        <begin position="199"/>
        <end position="226"/>
    </location>
</feature>
<keyword evidence="4" id="KW-1185">Reference proteome</keyword>
<dbReference type="GO" id="GO:0005876">
    <property type="term" value="C:spindle microtubule"/>
    <property type="evidence" value="ECO:0007669"/>
    <property type="project" value="TreeGrafter"/>
</dbReference>
<evidence type="ECO:0000256" key="2">
    <source>
        <dbReference type="SAM" id="MobiDB-lite"/>
    </source>
</evidence>
<dbReference type="GeneTree" id="ENSGT00940000153251"/>
<feature type="region of interest" description="Disordered" evidence="2">
    <location>
        <begin position="501"/>
        <end position="529"/>
    </location>
</feature>
<feature type="region of interest" description="Disordered" evidence="2">
    <location>
        <begin position="819"/>
        <end position="948"/>
    </location>
</feature>
<feature type="coiled-coil region" evidence="1">
    <location>
        <begin position="259"/>
        <end position="336"/>
    </location>
</feature>
<organism evidence="3 4">
    <name type="scientific">Neovison vison</name>
    <name type="common">American mink</name>
    <name type="synonym">Mustela vison</name>
    <dbReference type="NCBI Taxonomy" id="452646"/>
    <lineage>
        <taxon>Eukaryota</taxon>
        <taxon>Metazoa</taxon>
        <taxon>Chordata</taxon>
        <taxon>Craniata</taxon>
        <taxon>Vertebrata</taxon>
        <taxon>Euteleostomi</taxon>
        <taxon>Mammalia</taxon>
        <taxon>Eutheria</taxon>
        <taxon>Laurasiatheria</taxon>
        <taxon>Carnivora</taxon>
        <taxon>Caniformia</taxon>
        <taxon>Musteloidea</taxon>
        <taxon>Mustelidae</taxon>
        <taxon>Mustelinae</taxon>
        <taxon>Neogale</taxon>
    </lineage>
</organism>
<feature type="region of interest" description="Disordered" evidence="2">
    <location>
        <begin position="126"/>
        <end position="147"/>
    </location>
</feature>
<evidence type="ECO:0000256" key="1">
    <source>
        <dbReference type="SAM" id="Coils"/>
    </source>
</evidence>
<dbReference type="PANTHER" id="PTHR46725:SF1">
    <property type="entry name" value="COILED-COIL DOMAIN-CONTAINING PROTEIN 57"/>
    <property type="match status" value="1"/>
</dbReference>
<feature type="compositionally biased region" description="Polar residues" evidence="2">
    <location>
        <begin position="712"/>
        <end position="724"/>
    </location>
</feature>
<sequence length="996" mass="111896">MLPPTEQALSQLLARKEEEWRALQAQRGRLQEAALQEAHSQLHQAQGELRSLREDFVHNLQVLEERDRELERYDAAFARARGLEEAQRAEVSELRVEAARLRQALALEARRREDLLRQHRRTLQEHRRELERAHRDKNSEMDQQREQYESLNRQLERKLAELHGKLAQQRQELLLEFKSEMQKREHGFRQQADSLSSVVSTHELKVKVLNEELAAVKEAAAQAAESLRCAEAAGAGLEDELRCRDRELRDVAAAKDARIKDLEDRLNCVQLSRKKEEEVARRKHEELDRLARERDAALAAAKGTHAEQLQALEARARELQARCEALELQLRRAEWRQGDTLREKDAALDRLREDTLALRSGWDAQIAELSKEMISKDLQIQSLQAEAVELKAHLARCQQDIGRYKQQLSAAEERQRGLEREKAQLALDWRQRCDVVERDHYRQAEDLIRALSEARDQAAAKLQETERTLRDQEGALKALTLERDQAVQALRTRGLLPEKEVQVSAPAQEEEIRASFPSSEMQRLQEQNTSLRRAVAEMRKEMEALSDHVPPPAPSGARAGRGGQGTRVSTGSKMEIRNLKHKFKALEEQLEDVFDPSKTSPSYADFQPSVHTSAHTDRRVPCDLPAHQARVPALLPPALWPNIAPKMASQVLQRPLDVDTVQHALAREVDQVHQQVSELRKQVFELCPHPLVPLPAGQLVLRAACLRLRSQSPADQRPTATEDQGPQPPQALSVPRLQRKLKEATRKILRLCLEKEQLLEMGNRLRAELGHRAPGEFGCRGLESLTQGVLPHLEGDLGNSPSAAIGTGFLLFAFPRQDSENTRKTRVSERSGKVQPPLAQTAGRSQPPQGQAAGAVTRSGQQQHRMSAATCRCPRHKENQSPKPRPAHEGPTESRCPAGSSSSVASGPLQNTWKLLDLGSSPSGLTSQDDSCPSPSAPGPQHPDGRSVATWAAFAVEGMKMEAQAKALPARPARVPPSKTKGCRQPPKIRNYNLKD</sequence>
<proteinExistence type="predicted"/>
<evidence type="ECO:0000313" key="4">
    <source>
        <dbReference type="Proteomes" id="UP000694425"/>
    </source>
</evidence>
<dbReference type="PANTHER" id="PTHR46725">
    <property type="entry name" value="COILED-COIL DOMAIN-CONTAINING PROTEIN 57"/>
    <property type="match status" value="1"/>
</dbReference>
<feature type="compositionally biased region" description="Polar residues" evidence="2">
    <location>
        <begin position="516"/>
        <end position="529"/>
    </location>
</feature>
<accession>A0A8C7BFU8</accession>
<feature type="compositionally biased region" description="Low complexity" evidence="2">
    <location>
        <begin position="897"/>
        <end position="908"/>
    </location>
</feature>
<reference evidence="3" key="2">
    <citation type="submission" date="2025-09" db="UniProtKB">
        <authorList>
            <consortium name="Ensembl"/>
        </authorList>
    </citation>
    <scope>IDENTIFICATION</scope>
</reference>
<dbReference type="GO" id="GO:0007020">
    <property type="term" value="P:microtubule nucleation"/>
    <property type="evidence" value="ECO:0007669"/>
    <property type="project" value="TreeGrafter"/>
</dbReference>
<feature type="coiled-coil region" evidence="1">
    <location>
        <begin position="366"/>
        <end position="489"/>
    </location>
</feature>
<feature type="region of interest" description="Disordered" evidence="2">
    <location>
        <begin position="712"/>
        <end position="737"/>
    </location>
</feature>
<evidence type="ECO:0000313" key="3">
    <source>
        <dbReference type="Ensembl" id="ENSNVIP00000021858.1"/>
    </source>
</evidence>
<feature type="compositionally biased region" description="Basic and acidic residues" evidence="2">
    <location>
        <begin position="876"/>
        <end position="892"/>
    </location>
</feature>
<dbReference type="AlphaFoldDB" id="A0A8C7BFU8"/>
<dbReference type="GO" id="GO:0005814">
    <property type="term" value="C:centriole"/>
    <property type="evidence" value="ECO:0007669"/>
    <property type="project" value="TreeGrafter"/>
</dbReference>
<feature type="compositionally biased region" description="Basic and acidic residues" evidence="2">
    <location>
        <begin position="819"/>
        <end position="832"/>
    </location>
</feature>
<feature type="coiled-coil region" evidence="1">
    <location>
        <begin position="13"/>
        <end position="55"/>
    </location>
</feature>
<dbReference type="InterPro" id="IPR042481">
    <property type="entry name" value="CCDC57"/>
</dbReference>
<keyword evidence="1" id="KW-0175">Coiled coil</keyword>
<dbReference type="GO" id="GO:0007099">
    <property type="term" value="P:centriole replication"/>
    <property type="evidence" value="ECO:0007669"/>
    <property type="project" value="TreeGrafter"/>
</dbReference>
<protein>
    <submittedName>
        <fullName evidence="3">Coiled-coil domain containing 57</fullName>
    </submittedName>
</protein>
<dbReference type="GO" id="GO:0045931">
    <property type="term" value="P:positive regulation of mitotic cell cycle"/>
    <property type="evidence" value="ECO:0007669"/>
    <property type="project" value="TreeGrafter"/>
</dbReference>
<dbReference type="GO" id="GO:0060271">
    <property type="term" value="P:cilium assembly"/>
    <property type="evidence" value="ECO:0007669"/>
    <property type="project" value="Ensembl"/>
</dbReference>
<dbReference type="Proteomes" id="UP000694425">
    <property type="component" value="Unplaced"/>
</dbReference>
<feature type="region of interest" description="Disordered" evidence="2">
    <location>
        <begin position="541"/>
        <end position="573"/>
    </location>
</feature>